<keyword evidence="1" id="KW-1133">Transmembrane helix</keyword>
<evidence type="ECO:0000313" key="3">
    <source>
        <dbReference type="Proteomes" id="UP000679779"/>
    </source>
</evidence>
<feature type="transmembrane region" description="Helical" evidence="1">
    <location>
        <begin position="67"/>
        <end position="84"/>
    </location>
</feature>
<sequence length="94" mass="10794">MNLSFLALIFVAIISVYAIAFTMIITLVGRKFKDKSNMYFLYASIILVIQSYLIIKDFLGKQPLSSVNILFFLMGFMLIFQGLQRKKSNKQQGK</sequence>
<dbReference type="AlphaFoldDB" id="A0A920C7X2"/>
<accession>A0A920C7X2</accession>
<keyword evidence="3" id="KW-1185">Reference proteome</keyword>
<evidence type="ECO:0000256" key="1">
    <source>
        <dbReference type="SAM" id="Phobius"/>
    </source>
</evidence>
<keyword evidence="1" id="KW-0812">Transmembrane</keyword>
<feature type="transmembrane region" description="Helical" evidence="1">
    <location>
        <begin position="6"/>
        <end position="27"/>
    </location>
</feature>
<gene>
    <name evidence="2" type="ORF">J2TS6_04610</name>
</gene>
<dbReference type="Proteomes" id="UP000679779">
    <property type="component" value="Unassembled WGS sequence"/>
</dbReference>
<protein>
    <submittedName>
        <fullName evidence="2">Uncharacterized protein</fullName>
    </submittedName>
</protein>
<keyword evidence="1" id="KW-0472">Membrane</keyword>
<reference evidence="2" key="1">
    <citation type="submission" date="2021-03" db="EMBL/GenBank/DDBJ databases">
        <title>Antimicrobial resistance genes in bacteria isolated from Japanese honey, and their potential for conferring macrolide and lincosamide resistance in the American foulbrood pathogen Paenibacillus larvae.</title>
        <authorList>
            <person name="Okamoto M."/>
            <person name="Kumagai M."/>
            <person name="Kanamori H."/>
            <person name="Takamatsu D."/>
        </authorList>
    </citation>
    <scope>NUCLEOTIDE SEQUENCE</scope>
    <source>
        <strain evidence="2">J2TS6</strain>
    </source>
</reference>
<organism evidence="2 3">
    <name type="scientific">Paenibacillus albilobatus</name>
    <dbReference type="NCBI Taxonomy" id="2716884"/>
    <lineage>
        <taxon>Bacteria</taxon>
        <taxon>Bacillati</taxon>
        <taxon>Bacillota</taxon>
        <taxon>Bacilli</taxon>
        <taxon>Bacillales</taxon>
        <taxon>Paenibacillaceae</taxon>
        <taxon>Paenibacillus</taxon>
    </lineage>
</organism>
<dbReference type="EMBL" id="BORQ01000001">
    <property type="protein sequence ID" value="GIO29320.1"/>
    <property type="molecule type" value="Genomic_DNA"/>
</dbReference>
<feature type="transmembrane region" description="Helical" evidence="1">
    <location>
        <begin position="39"/>
        <end position="55"/>
    </location>
</feature>
<name>A0A920C7X2_9BACL</name>
<evidence type="ECO:0000313" key="2">
    <source>
        <dbReference type="EMBL" id="GIO29320.1"/>
    </source>
</evidence>
<dbReference type="RefSeq" id="WP_160038240.1">
    <property type="nucleotide sequence ID" value="NZ_BORQ01000001.1"/>
</dbReference>
<proteinExistence type="predicted"/>
<comment type="caution">
    <text evidence="2">The sequence shown here is derived from an EMBL/GenBank/DDBJ whole genome shotgun (WGS) entry which is preliminary data.</text>
</comment>